<dbReference type="PANTHER" id="PTHR38150">
    <property type="entry name" value="EF-HAND DOMAIN-CONTAINING PROTEIN"/>
    <property type="match status" value="1"/>
</dbReference>
<feature type="compositionally biased region" description="Basic and acidic residues" evidence="1">
    <location>
        <begin position="648"/>
        <end position="657"/>
    </location>
</feature>
<evidence type="ECO:0000313" key="2">
    <source>
        <dbReference type="EMBL" id="CAI2374686.1"/>
    </source>
</evidence>
<dbReference type="Proteomes" id="UP001295684">
    <property type="component" value="Unassembled WGS sequence"/>
</dbReference>
<feature type="compositionally biased region" description="Low complexity" evidence="1">
    <location>
        <begin position="589"/>
        <end position="601"/>
    </location>
</feature>
<feature type="compositionally biased region" description="Low complexity" evidence="1">
    <location>
        <begin position="349"/>
        <end position="359"/>
    </location>
</feature>
<accession>A0AAD1XKY5</accession>
<feature type="region of interest" description="Disordered" evidence="1">
    <location>
        <begin position="679"/>
        <end position="710"/>
    </location>
</feature>
<feature type="region of interest" description="Disordered" evidence="1">
    <location>
        <begin position="741"/>
        <end position="793"/>
    </location>
</feature>
<proteinExistence type="predicted"/>
<keyword evidence="3" id="KW-1185">Reference proteome</keyword>
<name>A0AAD1XKY5_EUPCR</name>
<feature type="compositionally biased region" description="Polar residues" evidence="1">
    <location>
        <begin position="628"/>
        <end position="643"/>
    </location>
</feature>
<feature type="compositionally biased region" description="Polar residues" evidence="1">
    <location>
        <begin position="758"/>
        <end position="780"/>
    </location>
</feature>
<protein>
    <submittedName>
        <fullName evidence="2">Uncharacterized protein</fullName>
    </submittedName>
</protein>
<feature type="compositionally biased region" description="Acidic residues" evidence="1">
    <location>
        <begin position="1"/>
        <end position="15"/>
    </location>
</feature>
<reference evidence="2" key="1">
    <citation type="submission" date="2023-07" db="EMBL/GenBank/DDBJ databases">
        <authorList>
            <consortium name="AG Swart"/>
            <person name="Singh M."/>
            <person name="Singh A."/>
            <person name="Seah K."/>
            <person name="Emmerich C."/>
        </authorList>
    </citation>
    <scope>NUCLEOTIDE SEQUENCE</scope>
    <source>
        <strain evidence="2">DP1</strain>
    </source>
</reference>
<evidence type="ECO:0000256" key="1">
    <source>
        <dbReference type="SAM" id="MobiDB-lite"/>
    </source>
</evidence>
<dbReference type="PANTHER" id="PTHR38150:SF1">
    <property type="entry name" value="PFU DOMAIN-CONTAINING PROTEIN"/>
    <property type="match status" value="1"/>
</dbReference>
<organism evidence="2 3">
    <name type="scientific">Euplotes crassus</name>
    <dbReference type="NCBI Taxonomy" id="5936"/>
    <lineage>
        <taxon>Eukaryota</taxon>
        <taxon>Sar</taxon>
        <taxon>Alveolata</taxon>
        <taxon>Ciliophora</taxon>
        <taxon>Intramacronucleata</taxon>
        <taxon>Spirotrichea</taxon>
        <taxon>Hypotrichia</taxon>
        <taxon>Euplotida</taxon>
        <taxon>Euplotidae</taxon>
        <taxon>Moneuplotes</taxon>
    </lineage>
</organism>
<sequence>MPDIPDESEDEETEEVIEKSKIVGIDAPSDEFASQNQTKESRLTIDFERFNQLASRRKEVYEKKKTKANPDRKNRILQRFLSKEKAKTRQSPKPRTFKIPGHCSANYRSNDDIRNVGMVDETKYKNFKMAYKAISRRLIQNSIKHETSVPALLLTNKEVGDYKRSLEHKAARKSPAASKSVYERLYNTNTKKISNYVENQAKELKEREQMESYFKPKTNTSKFGTRRRSHNDFINDITTFNRNKESKIRNKALRKEMEESKIVNSFFESKKRRSRSPNFSKINQLYNQGVQKQLQRSISPESSKLNRSVIPKINKRSHLMVRDQNVSEILYSDAVSRKNRLMERRKSSSRSQNKSPQTSNERNNTNYLVSKISKEMQSICLEEDFGTRDNNLEFTQLVVLLIRMEYISEQITGSERVLVNKLWEILRGEEFGGVSARNFLFFLIGIHQLKIAQLYFPDANGKKSPETSLLATNISNSDIDIEKSYIRYDQANNTAEVLNEYGIQENPKEGDIGIFDKNHKFFFKDQQDQIVAYKLFDEFLQRKASKAKCAYFIGSKQGPVDERFSYKPELVSRSNRSNSKRSSRDSSKHNNSLLHSQSLLQKGEEYKKKIEQKQQKRAKEELKECTFRPQTNPLYNSKSSSRYASPLHQERGEETDRNGIITTEMFKTNFEQYIKENFESNNSDEDTTPKVDDQGNCSKILQGKGKEVPETFLGKENKAEGTHDGQIITPNFSIEESIQPELSVTNSSPQDPPKIKTSKLNSPTSKSQNPKTQEISQRASTHPHPPTHRADPPILFLDVNFGNDKLTRIVMYKDDSPSELAEAFCKEHNLGNSKKKKLENIILQHLDNALDRIDEESEEC</sequence>
<dbReference type="EMBL" id="CAMPGE010016110">
    <property type="protein sequence ID" value="CAI2374686.1"/>
    <property type="molecule type" value="Genomic_DNA"/>
</dbReference>
<gene>
    <name evidence="2" type="ORF">ECRASSUSDP1_LOCUS16043</name>
</gene>
<feature type="compositionally biased region" description="Basic and acidic residues" evidence="1">
    <location>
        <begin position="602"/>
        <end position="626"/>
    </location>
</feature>
<feature type="region of interest" description="Disordered" evidence="1">
    <location>
        <begin position="564"/>
        <end position="657"/>
    </location>
</feature>
<dbReference type="AlphaFoldDB" id="A0AAD1XKY5"/>
<comment type="caution">
    <text evidence="2">The sequence shown here is derived from an EMBL/GenBank/DDBJ whole genome shotgun (WGS) entry which is preliminary data.</text>
</comment>
<feature type="region of interest" description="Disordered" evidence="1">
    <location>
        <begin position="1"/>
        <end position="38"/>
    </location>
</feature>
<evidence type="ECO:0000313" key="3">
    <source>
        <dbReference type="Proteomes" id="UP001295684"/>
    </source>
</evidence>
<feature type="region of interest" description="Disordered" evidence="1">
    <location>
        <begin position="340"/>
        <end position="366"/>
    </location>
</feature>